<proteinExistence type="predicted"/>
<feature type="coiled-coil region" evidence="4">
    <location>
        <begin position="581"/>
        <end position="608"/>
    </location>
</feature>
<dbReference type="OMA" id="HAQQNYE"/>
<keyword evidence="10" id="KW-1185">Reference proteome</keyword>
<dbReference type="GO" id="GO:0006406">
    <property type="term" value="P:mRNA export from nucleus"/>
    <property type="evidence" value="ECO:0007669"/>
    <property type="project" value="TreeGrafter"/>
</dbReference>
<feature type="coiled-coil region" evidence="4">
    <location>
        <begin position="299"/>
        <end position="361"/>
    </location>
</feature>
<evidence type="ECO:0000313" key="10">
    <source>
        <dbReference type="Proteomes" id="UP000825935"/>
    </source>
</evidence>
<accession>A0A8T2S1L7</accession>
<dbReference type="InterPro" id="IPR012929">
    <property type="entry name" value="Nucleoprot-TPR/MLP1-2_dom"/>
</dbReference>
<comment type="caution">
    <text evidence="9">The sequence shown here is derived from an EMBL/GenBank/DDBJ whole genome shotgun (WGS) entry which is preliminary data.</text>
</comment>
<dbReference type="PANTHER" id="PTHR18898">
    <property type="entry name" value="NUCLEOPROTEIN TPR-RELATED"/>
    <property type="match status" value="1"/>
</dbReference>
<feature type="coiled-coil region" evidence="4">
    <location>
        <begin position="1460"/>
        <end position="1587"/>
    </location>
</feature>
<organism evidence="9 10">
    <name type="scientific">Ceratopteris richardii</name>
    <name type="common">Triangle waterfern</name>
    <dbReference type="NCBI Taxonomy" id="49495"/>
    <lineage>
        <taxon>Eukaryota</taxon>
        <taxon>Viridiplantae</taxon>
        <taxon>Streptophyta</taxon>
        <taxon>Embryophyta</taxon>
        <taxon>Tracheophyta</taxon>
        <taxon>Polypodiopsida</taxon>
        <taxon>Polypodiidae</taxon>
        <taxon>Polypodiales</taxon>
        <taxon>Pteridineae</taxon>
        <taxon>Pteridaceae</taxon>
        <taxon>Parkerioideae</taxon>
        <taxon>Ceratopteris</taxon>
    </lineage>
</organism>
<evidence type="ECO:0008006" key="11">
    <source>
        <dbReference type="Google" id="ProtNLM"/>
    </source>
</evidence>
<evidence type="ECO:0000259" key="6">
    <source>
        <dbReference type="Pfam" id="PF07926"/>
    </source>
</evidence>
<feature type="domain" description="Nucleoprotein TPR/MPL1" evidence="7">
    <location>
        <begin position="171"/>
        <end position="248"/>
    </location>
</feature>
<sequence length="2111" mass="240932">MPLFMSEDELQALDGNHGLVAEKADAYIRTLMQQLEAHKARADAAAIMAEQRGAVVEQKFLTMSSQFKRLETEKVQLEQTLERRATELAEVQAQTHAFELRMMKQDSDKERLLCELNEARCAKRELLEVVEQKNAEMVEKNTSIKGYLDKIVSLTDQRSILEGKVREAEAEVNRSQAVQARLQQEKEILEQHNSWLNEELTEKIDMLLKERRAASDVEMDLRSKLMNSEQACKEFKESLQRTKEQAKDLDIHLTQIQEELKAVREDAATKEDHLSQEIETASKLAELYKESSEEWSKKAADLEAVIKALEVHLNQVDSDYKDRLQMEVESHKASEKRAMILDEKIEKLEKELEALKGHKEENSWLLLEDIPDRASKDLSVSDPKLAMELHEDGLSLPVISRGVSGTSLAAALLREGWSLTKVYIKYQEAVDAWRHERQERTHAQNILQRVLEEIEQRAELILEERAEHARMSESYALIEDKLHKSIDEQNSLQNQIMQLKAELRKQVRELDGARLECSDLQTQIAVLLKECEDMRLRLNGERVQMDFSPKTDQLTLRGTVSDVISDQQLTFKDIHELVEQNSHLRAVVRTLEHQNDEAEAKLKEAFQLELRRRTDEAAQKVASVIKRSEEQLQVIASLQGMMGMYKRLYEELRSQVMADKGNGVIGIMDAGKLHSVGSGDELQTLVARSQEDAEKLRKDAAEQILALEKDLNKARQDMNLARAERDRLILEVEFLKEQLQRFMKESENQRKEMDGVLARNVEFSQIITDYQKRIRENSDHVQSVEDKSRRLSVEVSVLEREKELISNAEKRASQEVSSLSDRVHRLQATLDSIETVNEAQQNLKSAEKKRLEDEINRMQREWVDMKHELETERAHSRHLSYERDQAAKETMDHIQSISKDLADALKKVSVAETQRQLAQSHASELEASLKKAEEKILLLSSQRSYNKDSKDAVSEPGEEIVSMLEKLEQAEEQINRLTEELNASKNHVDQYKRLAKHNEDALVDIQKAYNTFKDESEKSKEFLNSELLTKTQKIEDIEKQLIEKEVKLSNAIADKEEALRSAEKELAQLREIDAGNRILLEQADERIKALRNELEKEHQQWRSSQNNYERQVLLQADTIRELTKMCEQNSVMEKELLELRRKVELTDADFASSRISWEMEKASLNSEVDNLSLKIKELQDQNRILLDQVEVSHKLLRTEQGIQLSSEKSESDIQDVVRFLRRSKEASDVEITFLKQERLRLQKQLESALAASEEAEANLRREHANTRLTLCSEEEFKSLQAQVREMVLLRESNEQLRLENKRNFEECQNLHVKLHGARENVEELQKVVREREVELEATIKDIDLQKSEASRWESRTTQLLEKYRTFDLEDYNQLQSQVSSLQDSSRALESELDTAKGQIENLQGMLENLNKECSLKDEKIAEFEKKAKDSEISLQVSSKNDIDKYRKQVLFFKRKSETISKEKDESIESLSKQLEELRANANKKAGDAYRSESQIRQEVASQHEQAQKESEILLREKDSRIQILERTLEREREELKKDKETIRLERQRRLKDRQAYMDACAKLDNDKQKLIEELTVLKREKENSENVQGKKAGRKIVRPKIESPVEAHVQAEVNDVGGDTLIEAGEAEIETHDELKPAPELVEIVSTVSVVNVASIGPGSESTGIRKRQSSQAHGEESMLGNGQGNEGIPSQKRQRGIESEKVLPVTSVAQESLGYAEPVRTPELEFEQGTTADVTPSERVDMSTAEFVEEISVEDVSIRGQIAPRDQTSLRRPRIVRSDIMPSSSERDTIVVALEPERDERVPATEEHVSEHPFFADQGLPSTHNEECMEVDIGASVVPSHRTEDMEALADQTASETAGMTVQSPLKEGFASSELDESESLVVVLGEVTEAQTGSAGAGTYSEGVPLLTGNSEEVIPQELPSTNSHLPVEALDVEDGEIEPDETNEANNQMLTQQPSLEVIDEDKNGDHSHVEKYENDEGESSSQMIEGKPVEKNEPSQSGTSADMSVSESIDGDHNEKSRSPIMTRFAGRGSPLTVERTRERPLNRRGSSMPVSPGRRIARGGKRAIGLQRGRINAHPEEQQGKSEVSQRTDSQTVQKSENVDDSKEQK</sequence>
<dbReference type="InterPro" id="IPR057974">
    <property type="entry name" value="NUA/TPR/MLP1-2-like_dom"/>
</dbReference>
<dbReference type="Pfam" id="PF07926">
    <property type="entry name" value="TPR_MLP1_2"/>
    <property type="match status" value="1"/>
</dbReference>
<comment type="subcellular location">
    <subcellularLocation>
        <location evidence="1">Nucleus</location>
    </subcellularLocation>
</comment>
<feature type="compositionally biased region" description="Acidic residues" evidence="5">
    <location>
        <begin position="1936"/>
        <end position="1946"/>
    </location>
</feature>
<evidence type="ECO:0000313" key="9">
    <source>
        <dbReference type="EMBL" id="KAH7301847.1"/>
    </source>
</evidence>
<protein>
    <recommendedName>
        <fullName evidence="11">Nucleoprotein TPR/MLP1 domain-containing protein</fullName>
    </recommendedName>
</protein>
<evidence type="ECO:0000256" key="5">
    <source>
        <dbReference type="SAM" id="MobiDB-lite"/>
    </source>
</evidence>
<dbReference type="OrthoDB" id="343070at2759"/>
<feature type="coiled-coil region" evidence="4">
    <location>
        <begin position="1231"/>
        <end position="1341"/>
    </location>
</feature>
<dbReference type="GO" id="GO:0006606">
    <property type="term" value="P:protein import into nucleus"/>
    <property type="evidence" value="ECO:0007669"/>
    <property type="project" value="InterPro"/>
</dbReference>
<feature type="coiled-coil region" evidence="4">
    <location>
        <begin position="1371"/>
        <end position="1426"/>
    </location>
</feature>
<gene>
    <name evidence="9" type="ORF">KP509_23G046200</name>
</gene>
<dbReference type="EMBL" id="CM035428">
    <property type="protein sequence ID" value="KAH7301847.1"/>
    <property type="molecule type" value="Genomic_DNA"/>
</dbReference>
<evidence type="ECO:0000256" key="1">
    <source>
        <dbReference type="ARBA" id="ARBA00004123"/>
    </source>
</evidence>
<keyword evidence="2 4" id="KW-0175">Coiled coil</keyword>
<feature type="region of interest" description="Disordered" evidence="5">
    <location>
        <begin position="1936"/>
        <end position="2111"/>
    </location>
</feature>
<feature type="region of interest" description="Disordered" evidence="5">
    <location>
        <begin position="1655"/>
        <end position="1704"/>
    </location>
</feature>
<dbReference type="PANTHER" id="PTHR18898:SF2">
    <property type="entry name" value="NUCLEOPROTEIN TPR"/>
    <property type="match status" value="1"/>
</dbReference>
<evidence type="ECO:0000256" key="2">
    <source>
        <dbReference type="ARBA" id="ARBA00023054"/>
    </source>
</evidence>
<evidence type="ECO:0000256" key="4">
    <source>
        <dbReference type="SAM" id="Coils"/>
    </source>
</evidence>
<feature type="coiled-coil region" evidence="4">
    <location>
        <begin position="444"/>
        <end position="537"/>
    </location>
</feature>
<evidence type="ECO:0000256" key="3">
    <source>
        <dbReference type="ARBA" id="ARBA00023242"/>
    </source>
</evidence>
<feature type="compositionally biased region" description="Basic and acidic residues" evidence="5">
    <location>
        <begin position="2078"/>
        <end position="2091"/>
    </location>
</feature>
<feature type="domain" description="NUA/TPR/MLP1-2-like" evidence="8">
    <location>
        <begin position="496"/>
        <end position="600"/>
    </location>
</feature>
<feature type="compositionally biased region" description="Basic and acidic residues" evidence="5">
    <location>
        <begin position="2102"/>
        <end position="2111"/>
    </location>
</feature>
<feature type="compositionally biased region" description="Polar residues" evidence="5">
    <location>
        <begin position="1998"/>
        <end position="2011"/>
    </location>
</feature>
<evidence type="ECO:0000259" key="8">
    <source>
        <dbReference type="Pfam" id="PF25785"/>
    </source>
</evidence>
<feature type="compositionally biased region" description="Basic and acidic residues" evidence="5">
    <location>
        <begin position="1964"/>
        <end position="1978"/>
    </location>
</feature>
<feature type="coiled-coil region" evidence="4">
    <location>
        <begin position="915"/>
        <end position="994"/>
    </location>
</feature>
<dbReference type="Pfam" id="PF25481">
    <property type="entry name" value="Nucleoprot-TPR"/>
    <property type="match status" value="1"/>
</dbReference>
<dbReference type="Proteomes" id="UP000825935">
    <property type="component" value="Chromosome 23"/>
</dbReference>
<evidence type="ECO:0000259" key="7">
    <source>
        <dbReference type="Pfam" id="PF25481"/>
    </source>
</evidence>
<dbReference type="GO" id="GO:0017056">
    <property type="term" value="F:structural constituent of nuclear pore"/>
    <property type="evidence" value="ECO:0007669"/>
    <property type="project" value="TreeGrafter"/>
</dbReference>
<keyword evidence="3" id="KW-0539">Nucleus</keyword>
<feature type="coiled-coil region" evidence="4">
    <location>
        <begin position="32"/>
        <end position="273"/>
    </location>
</feature>
<feature type="coiled-coil region" evidence="4">
    <location>
        <begin position="1020"/>
        <end position="1188"/>
    </location>
</feature>
<feature type="compositionally biased region" description="Polar residues" evidence="5">
    <location>
        <begin position="2092"/>
        <end position="2101"/>
    </location>
</feature>
<dbReference type="GO" id="GO:0005643">
    <property type="term" value="C:nuclear pore"/>
    <property type="evidence" value="ECO:0007669"/>
    <property type="project" value="TreeGrafter"/>
</dbReference>
<feature type="coiled-coil region" evidence="4">
    <location>
        <begin position="679"/>
        <end position="752"/>
    </location>
</feature>
<feature type="compositionally biased region" description="Polar residues" evidence="5">
    <location>
        <begin position="1947"/>
        <end position="1958"/>
    </location>
</feature>
<dbReference type="InterPro" id="IPR057577">
    <property type="entry name" value="Nucleoprot-TPR/MLP1_dom"/>
</dbReference>
<feature type="coiled-coil region" evidence="4">
    <location>
        <begin position="836"/>
        <end position="868"/>
    </location>
</feature>
<name>A0A8T2S1L7_CERRI</name>
<feature type="domain" description="Nucleoprotein TPR/MLP1-2" evidence="6">
    <location>
        <begin position="1079"/>
        <end position="1190"/>
    </location>
</feature>
<reference evidence="9 10" key="1">
    <citation type="submission" date="2021-08" db="EMBL/GenBank/DDBJ databases">
        <title>WGS assembly of Ceratopteris richardii.</title>
        <authorList>
            <person name="Marchant D.B."/>
            <person name="Chen G."/>
            <person name="Jenkins J."/>
            <person name="Shu S."/>
            <person name="Leebens-Mack J."/>
            <person name="Grimwood J."/>
            <person name="Schmutz J."/>
            <person name="Soltis P."/>
            <person name="Soltis D."/>
            <person name="Chen Z.-H."/>
        </authorList>
    </citation>
    <scope>NUCLEOTIDE SEQUENCE [LARGE SCALE GENOMIC DNA]</scope>
    <source>
        <strain evidence="9">Whitten #5841</strain>
        <tissue evidence="9">Leaf</tissue>
    </source>
</reference>
<dbReference type="Pfam" id="PF25785">
    <property type="entry name" value="TPR"/>
    <property type="match status" value="1"/>
</dbReference>